<name>A0A2U1TVD0_9GAMM</name>
<protein>
    <submittedName>
        <fullName evidence="2">DUF1090 domain-containing protein</fullName>
    </submittedName>
</protein>
<dbReference type="EMBL" id="QDKJ01000005">
    <property type="protein sequence ID" value="PWC13292.1"/>
    <property type="molecule type" value="Genomic_DNA"/>
</dbReference>
<evidence type="ECO:0000313" key="2">
    <source>
        <dbReference type="EMBL" id="PWC13292.1"/>
    </source>
</evidence>
<dbReference type="Pfam" id="PF06476">
    <property type="entry name" value="DUF1090"/>
    <property type="match status" value="1"/>
</dbReference>
<feature type="region of interest" description="Disordered" evidence="1">
    <location>
        <begin position="120"/>
        <end position="142"/>
    </location>
</feature>
<dbReference type="AlphaFoldDB" id="A0A2U1TVD0"/>
<comment type="caution">
    <text evidence="2">The sequence shown here is derived from an EMBL/GenBank/DDBJ whole genome shotgun (WGS) entry which is preliminary data.</text>
</comment>
<accession>A0A2U1TVD0</accession>
<keyword evidence="3" id="KW-1185">Reference proteome</keyword>
<proteinExistence type="predicted"/>
<gene>
    <name evidence="2" type="ORF">B4923_08745</name>
</gene>
<dbReference type="Proteomes" id="UP000245138">
    <property type="component" value="Unassembled WGS sequence"/>
</dbReference>
<evidence type="ECO:0000313" key="3">
    <source>
        <dbReference type="Proteomes" id="UP000245138"/>
    </source>
</evidence>
<dbReference type="OrthoDB" id="8689941at2"/>
<dbReference type="InterPro" id="IPR009468">
    <property type="entry name" value="DUF1090"/>
</dbReference>
<sequence>MCCVCHYPRLTSPRCKWLNPHHSGSKNLRRYNPNWGNDLKIRVLGIALLCGTFGISLANAESIPGGCLQKEQEIQRQIDHARQYENAPRIAGLQRALAEVKAHCTDEGLAAERREKIAEQRQKVAERKQELSESRQKGDAEKVLVREKKLAEAEQELRELEEN</sequence>
<organism evidence="2 3">
    <name type="scientific">Brenneria roseae subsp. americana</name>
    <dbReference type="NCBI Taxonomy" id="1508507"/>
    <lineage>
        <taxon>Bacteria</taxon>
        <taxon>Pseudomonadati</taxon>
        <taxon>Pseudomonadota</taxon>
        <taxon>Gammaproteobacteria</taxon>
        <taxon>Enterobacterales</taxon>
        <taxon>Pectobacteriaceae</taxon>
        <taxon>Brenneria</taxon>
    </lineage>
</organism>
<reference evidence="2 3" key="1">
    <citation type="submission" date="2018-04" db="EMBL/GenBank/DDBJ databases">
        <title>Brenneria corticis sp.nov.</title>
        <authorList>
            <person name="Li Y."/>
        </authorList>
    </citation>
    <scope>NUCLEOTIDE SEQUENCE [LARGE SCALE GENOMIC DNA]</scope>
    <source>
        <strain evidence="2 3">LMG 27715</strain>
    </source>
</reference>
<evidence type="ECO:0000256" key="1">
    <source>
        <dbReference type="SAM" id="MobiDB-lite"/>
    </source>
</evidence>